<proteinExistence type="inferred from homology"/>
<evidence type="ECO:0000313" key="3">
    <source>
        <dbReference type="EMBL" id="KAL2345334.1"/>
    </source>
</evidence>
<protein>
    <recommendedName>
        <fullName evidence="2">DYW domain-containing protein</fullName>
    </recommendedName>
</protein>
<evidence type="ECO:0000313" key="4">
    <source>
        <dbReference type="Proteomes" id="UP001603857"/>
    </source>
</evidence>
<evidence type="ECO:0000259" key="2">
    <source>
        <dbReference type="Pfam" id="PF14432"/>
    </source>
</evidence>
<comment type="caution">
    <text evidence="3">The sequence shown here is derived from an EMBL/GenBank/DDBJ whole genome shotgun (WGS) entry which is preliminary data.</text>
</comment>
<keyword evidence="4" id="KW-1185">Reference proteome</keyword>
<reference evidence="3 4" key="1">
    <citation type="submission" date="2024-08" db="EMBL/GenBank/DDBJ databases">
        <title>Insights into the chromosomal genome structure of Flemingia macrophylla.</title>
        <authorList>
            <person name="Ding Y."/>
            <person name="Zhao Y."/>
            <person name="Bi W."/>
            <person name="Wu M."/>
            <person name="Zhao G."/>
            <person name="Gong Y."/>
            <person name="Li W."/>
            <person name="Zhang P."/>
        </authorList>
    </citation>
    <scope>NUCLEOTIDE SEQUENCE [LARGE SCALE GENOMIC DNA]</scope>
    <source>
        <strain evidence="3">DYQJB</strain>
        <tissue evidence="3">Leaf</tissue>
    </source>
</reference>
<dbReference type="EMBL" id="JBGMDY010000002">
    <property type="protein sequence ID" value="KAL2345334.1"/>
    <property type="molecule type" value="Genomic_DNA"/>
</dbReference>
<evidence type="ECO:0000256" key="1">
    <source>
        <dbReference type="ARBA" id="ARBA00006643"/>
    </source>
</evidence>
<dbReference type="Proteomes" id="UP001603857">
    <property type="component" value="Unassembled WGS sequence"/>
</dbReference>
<feature type="domain" description="DYW" evidence="2">
    <location>
        <begin position="5"/>
        <end position="35"/>
    </location>
</feature>
<dbReference type="Pfam" id="PF14432">
    <property type="entry name" value="DYW_deaminase"/>
    <property type="match status" value="1"/>
</dbReference>
<sequence>MKIRAPTPIRIVKNLRVCEDCHTATKLISRDFEVEFTGIETDSIILKKTLVLVWIAGETTMLLFLDYN</sequence>
<accession>A0ABD1NB51</accession>
<dbReference type="AlphaFoldDB" id="A0ABD1NB51"/>
<gene>
    <name evidence="3" type="ORF">Fmac_006619</name>
</gene>
<organism evidence="3 4">
    <name type="scientific">Flemingia macrophylla</name>
    <dbReference type="NCBI Taxonomy" id="520843"/>
    <lineage>
        <taxon>Eukaryota</taxon>
        <taxon>Viridiplantae</taxon>
        <taxon>Streptophyta</taxon>
        <taxon>Embryophyta</taxon>
        <taxon>Tracheophyta</taxon>
        <taxon>Spermatophyta</taxon>
        <taxon>Magnoliopsida</taxon>
        <taxon>eudicotyledons</taxon>
        <taxon>Gunneridae</taxon>
        <taxon>Pentapetalae</taxon>
        <taxon>rosids</taxon>
        <taxon>fabids</taxon>
        <taxon>Fabales</taxon>
        <taxon>Fabaceae</taxon>
        <taxon>Papilionoideae</taxon>
        <taxon>50 kb inversion clade</taxon>
        <taxon>NPAAA clade</taxon>
        <taxon>indigoferoid/millettioid clade</taxon>
        <taxon>Phaseoleae</taxon>
        <taxon>Flemingia</taxon>
    </lineage>
</organism>
<name>A0ABD1NB51_9FABA</name>
<dbReference type="InterPro" id="IPR032867">
    <property type="entry name" value="DYW_dom"/>
</dbReference>
<comment type="similarity">
    <text evidence="1">Belongs to the PPR family. PCMP-H subfamily.</text>
</comment>